<feature type="compositionally biased region" description="Pro residues" evidence="1">
    <location>
        <begin position="14"/>
        <end position="25"/>
    </location>
</feature>
<gene>
    <name evidence="2" type="primary">Slc5a11_3</name>
    <name evidence="2" type="ORF">g.110283</name>
</gene>
<dbReference type="PANTHER" id="PTHR33526">
    <property type="entry name" value="OS07G0123800 PROTEIN"/>
    <property type="match status" value="1"/>
</dbReference>
<dbReference type="PANTHER" id="PTHR33526:SF4">
    <property type="entry name" value="OS07G0123800 PROTEIN"/>
    <property type="match status" value="1"/>
</dbReference>
<proteinExistence type="predicted"/>
<protein>
    <submittedName>
        <fullName evidence="2">Sodium/myo-inositol cotransporter 2</fullName>
    </submittedName>
</protein>
<feature type="region of interest" description="Disordered" evidence="1">
    <location>
        <begin position="1"/>
        <end position="25"/>
    </location>
</feature>
<evidence type="ECO:0000313" key="2">
    <source>
        <dbReference type="EMBL" id="JAT43947.1"/>
    </source>
</evidence>
<feature type="non-terminal residue" evidence="2">
    <location>
        <position position="1"/>
    </location>
</feature>
<name>A0A1D1XNL7_9ARAE</name>
<evidence type="ECO:0000256" key="1">
    <source>
        <dbReference type="SAM" id="MobiDB-lite"/>
    </source>
</evidence>
<dbReference type="AlphaFoldDB" id="A0A1D1XNL7"/>
<accession>A0A1D1XNL7</accession>
<organism evidence="2">
    <name type="scientific">Anthurium amnicola</name>
    <dbReference type="NCBI Taxonomy" id="1678845"/>
    <lineage>
        <taxon>Eukaryota</taxon>
        <taxon>Viridiplantae</taxon>
        <taxon>Streptophyta</taxon>
        <taxon>Embryophyta</taxon>
        <taxon>Tracheophyta</taxon>
        <taxon>Spermatophyta</taxon>
        <taxon>Magnoliopsida</taxon>
        <taxon>Liliopsida</taxon>
        <taxon>Araceae</taxon>
        <taxon>Pothoideae</taxon>
        <taxon>Potheae</taxon>
        <taxon>Anthurium</taxon>
    </lineage>
</organism>
<feature type="region of interest" description="Disordered" evidence="1">
    <location>
        <begin position="122"/>
        <end position="146"/>
    </location>
</feature>
<sequence>NPPLLHATLQTATEPPPSPSPPPPPHQIFLVLSSLFVWNSASCRRPTMKRGSEASGSKLGRVVAAPMRALSRGRDLYVGSMVGLAGRGSCRVTVGAYPGRTGGSDGDLADLVRAASQAAATFPNAGDGGDDKVGRAPSGKGSVGMGMIDEDKPCESGWHAMVDPRCLQRSRGCRISKLSWEVC</sequence>
<dbReference type="EMBL" id="GDJX01023989">
    <property type="protein sequence ID" value="JAT43947.1"/>
    <property type="molecule type" value="Transcribed_RNA"/>
</dbReference>
<reference evidence="2" key="1">
    <citation type="submission" date="2015-07" db="EMBL/GenBank/DDBJ databases">
        <title>Transcriptome Assembly of Anthurium amnicola.</title>
        <authorList>
            <person name="Suzuki J."/>
        </authorList>
    </citation>
    <scope>NUCLEOTIDE SEQUENCE</scope>
</reference>